<comment type="similarity">
    <text evidence="7">Belongs to the TonB-dependent receptor family.</text>
</comment>
<evidence type="ECO:0000313" key="12">
    <source>
        <dbReference type="Proteomes" id="UP001597361"/>
    </source>
</evidence>
<comment type="subcellular location">
    <subcellularLocation>
        <location evidence="1 7">Cell outer membrane</location>
        <topology evidence="1 7">Multi-pass membrane protein</topology>
    </subcellularLocation>
</comment>
<evidence type="ECO:0000313" key="11">
    <source>
        <dbReference type="EMBL" id="MFD2034999.1"/>
    </source>
</evidence>
<evidence type="ECO:0000256" key="3">
    <source>
        <dbReference type="ARBA" id="ARBA00022452"/>
    </source>
</evidence>
<dbReference type="InterPro" id="IPR037066">
    <property type="entry name" value="Plug_dom_sf"/>
</dbReference>
<evidence type="ECO:0000259" key="9">
    <source>
        <dbReference type="Pfam" id="PF07715"/>
    </source>
</evidence>
<keyword evidence="11" id="KW-0675">Receptor</keyword>
<dbReference type="InterPro" id="IPR036942">
    <property type="entry name" value="Beta-barrel_TonB_sf"/>
</dbReference>
<dbReference type="Pfam" id="PF14905">
    <property type="entry name" value="OMP_b-brl_3"/>
    <property type="match status" value="1"/>
</dbReference>
<reference evidence="12" key="1">
    <citation type="journal article" date="2019" name="Int. J. Syst. Evol. Microbiol.">
        <title>The Global Catalogue of Microorganisms (GCM) 10K type strain sequencing project: providing services to taxonomists for standard genome sequencing and annotation.</title>
        <authorList>
            <consortium name="The Broad Institute Genomics Platform"/>
            <consortium name="The Broad Institute Genome Sequencing Center for Infectious Disease"/>
            <person name="Wu L."/>
            <person name="Ma J."/>
        </authorList>
    </citation>
    <scope>NUCLEOTIDE SEQUENCE [LARGE SCALE GENOMIC DNA]</scope>
    <source>
        <strain evidence="12">CGMCC 1.15180</strain>
    </source>
</reference>
<evidence type="ECO:0000256" key="4">
    <source>
        <dbReference type="ARBA" id="ARBA00022692"/>
    </source>
</evidence>
<keyword evidence="4 7" id="KW-0812">Transmembrane</keyword>
<evidence type="ECO:0000256" key="7">
    <source>
        <dbReference type="PROSITE-ProRule" id="PRU01360"/>
    </source>
</evidence>
<keyword evidence="3 7" id="KW-1134">Transmembrane beta strand</keyword>
<evidence type="ECO:0000259" key="10">
    <source>
        <dbReference type="Pfam" id="PF14905"/>
    </source>
</evidence>
<gene>
    <name evidence="11" type="ORF">ACFSKL_09365</name>
</gene>
<feature type="chain" id="PRO_5047069743" evidence="8">
    <location>
        <begin position="22"/>
        <end position="791"/>
    </location>
</feature>
<dbReference type="SUPFAM" id="SSF56935">
    <property type="entry name" value="Porins"/>
    <property type="match status" value="1"/>
</dbReference>
<dbReference type="InterPro" id="IPR041700">
    <property type="entry name" value="OMP_b-brl_3"/>
</dbReference>
<evidence type="ECO:0000256" key="5">
    <source>
        <dbReference type="ARBA" id="ARBA00023136"/>
    </source>
</evidence>
<dbReference type="Gene3D" id="2.60.40.1120">
    <property type="entry name" value="Carboxypeptidase-like, regulatory domain"/>
    <property type="match status" value="1"/>
</dbReference>
<feature type="domain" description="Outer membrane protein beta-barrel" evidence="10">
    <location>
        <begin position="376"/>
        <end position="775"/>
    </location>
</feature>
<dbReference type="EMBL" id="JBHUHR010000025">
    <property type="protein sequence ID" value="MFD2034999.1"/>
    <property type="molecule type" value="Genomic_DNA"/>
</dbReference>
<proteinExistence type="inferred from homology"/>
<evidence type="ECO:0000256" key="1">
    <source>
        <dbReference type="ARBA" id="ARBA00004571"/>
    </source>
</evidence>
<name>A0ABW4VK38_9BACT</name>
<dbReference type="Gene3D" id="2.40.170.20">
    <property type="entry name" value="TonB-dependent receptor, beta-barrel domain"/>
    <property type="match status" value="1"/>
</dbReference>
<protein>
    <submittedName>
        <fullName evidence="11">TonB-dependent receptor domain-containing protein</fullName>
    </submittedName>
</protein>
<dbReference type="InterPro" id="IPR008969">
    <property type="entry name" value="CarboxyPept-like_regulatory"/>
</dbReference>
<feature type="domain" description="TonB-dependent receptor plug" evidence="9">
    <location>
        <begin position="144"/>
        <end position="222"/>
    </location>
</feature>
<sequence length="791" mass="89535">MKTTTYYLLLCLLLGSPTLLAQGSGITISGTVREAGKKTPIAYATVMLRGKVDDQMIDGTTTDDDGKFELYTTYGDFYVELSFMGYLTKKITDFEFEGAHLDLGNIFFEEDSQTLDEVVIQGEKSRTEFQLDKRVFNVGQDIGSTGASALDILNNIPSVSVNIEGQISLRGSQGVRILINGKPSVLASEQGNIMGTITADMIERIEVITNPSAKYEAEGTSGIINIVLKKEGEQSLSGSITVNTGMPNNHSLGLSLNKRTDRLNLFTQLGIGYRTFPRHNETFSNDLSTNNELNTLSDRDFNEAFYNLILGTDYRINNSTVISLSGQFAYEKETTDSNNDYTLKNPEGILTDAWSRKEDSYADNPKWQSELQLKKDFDDSGDHILLISGTGAFFRKDQVSDFQNQTTVGNSPNAFQKLNTDFKEGIYTFKLDYTRPLAEYYELETGAQYVINEVSNDYGVLDLREDEWVPNMDFTNIFLFDQDVLGMYGTVAKEKDKWGAKLGLRYEYSSLDTRLENTGEKNRQHYGDFFPTVHTSYKFSDQYSIQAGYSARIFRPGLWELNPFFALQDNFNIYTGNPNLSPEYTDSYEVTSIFHWDKISLNVGVYQRRTTNVIEEVLTVQDNVSIRKPDNVGFSRTTGLELNGKYTPWEWASIDFDLNYNAFSRKGDYNEQSFDFSGDRWISRMMTKVKLPKDFDLEAAWNHESAYKTLQLDILENYYFDLGLRKKLLKGKSVINLSVRDVFASRRYRAISSGQGLEFNRLGMQGRFVTLGISYGIGKGNAMEFSGQKSF</sequence>
<dbReference type="Pfam" id="PF13715">
    <property type="entry name" value="CarbopepD_reg_2"/>
    <property type="match status" value="1"/>
</dbReference>
<keyword evidence="6 7" id="KW-0998">Cell outer membrane</keyword>
<dbReference type="PANTHER" id="PTHR40980:SF4">
    <property type="entry name" value="TONB-DEPENDENT RECEPTOR-LIKE BETA-BARREL DOMAIN-CONTAINING PROTEIN"/>
    <property type="match status" value="1"/>
</dbReference>
<dbReference type="RefSeq" id="WP_376885644.1">
    <property type="nucleotide sequence ID" value="NZ_JBHUHR010000025.1"/>
</dbReference>
<evidence type="ECO:0000256" key="2">
    <source>
        <dbReference type="ARBA" id="ARBA00022448"/>
    </source>
</evidence>
<evidence type="ECO:0000256" key="6">
    <source>
        <dbReference type="ARBA" id="ARBA00023237"/>
    </source>
</evidence>
<feature type="signal peptide" evidence="8">
    <location>
        <begin position="1"/>
        <end position="21"/>
    </location>
</feature>
<evidence type="ECO:0000256" key="8">
    <source>
        <dbReference type="SAM" id="SignalP"/>
    </source>
</evidence>
<dbReference type="PANTHER" id="PTHR40980">
    <property type="entry name" value="PLUG DOMAIN-CONTAINING PROTEIN"/>
    <property type="match status" value="1"/>
</dbReference>
<dbReference type="Gene3D" id="2.170.130.10">
    <property type="entry name" value="TonB-dependent receptor, plug domain"/>
    <property type="match status" value="1"/>
</dbReference>
<keyword evidence="12" id="KW-1185">Reference proteome</keyword>
<keyword evidence="8" id="KW-0732">Signal</keyword>
<organism evidence="11 12">
    <name type="scientific">Belliella marina</name>
    <dbReference type="NCBI Taxonomy" id="1644146"/>
    <lineage>
        <taxon>Bacteria</taxon>
        <taxon>Pseudomonadati</taxon>
        <taxon>Bacteroidota</taxon>
        <taxon>Cytophagia</taxon>
        <taxon>Cytophagales</taxon>
        <taxon>Cyclobacteriaceae</taxon>
        <taxon>Belliella</taxon>
    </lineage>
</organism>
<keyword evidence="2 7" id="KW-0813">Transport</keyword>
<dbReference type="SUPFAM" id="SSF49464">
    <property type="entry name" value="Carboxypeptidase regulatory domain-like"/>
    <property type="match status" value="1"/>
</dbReference>
<dbReference type="Proteomes" id="UP001597361">
    <property type="component" value="Unassembled WGS sequence"/>
</dbReference>
<dbReference type="Pfam" id="PF07715">
    <property type="entry name" value="Plug"/>
    <property type="match status" value="1"/>
</dbReference>
<comment type="caution">
    <text evidence="11">The sequence shown here is derived from an EMBL/GenBank/DDBJ whole genome shotgun (WGS) entry which is preliminary data.</text>
</comment>
<dbReference type="InterPro" id="IPR012910">
    <property type="entry name" value="Plug_dom"/>
</dbReference>
<accession>A0ABW4VK38</accession>
<keyword evidence="5 7" id="KW-0472">Membrane</keyword>
<dbReference type="PROSITE" id="PS52016">
    <property type="entry name" value="TONB_DEPENDENT_REC_3"/>
    <property type="match status" value="1"/>
</dbReference>
<dbReference type="InterPro" id="IPR039426">
    <property type="entry name" value="TonB-dep_rcpt-like"/>
</dbReference>